<dbReference type="AlphaFoldDB" id="A0A1I2DLY0"/>
<gene>
    <name evidence="1" type="ORF">SAMN04488541_100778</name>
</gene>
<sequence>MEIKGKVVYQNIATGCWGIIDGNNGKWRVTNMPAQLQKEGLQVKVIAEKVEEGFSIFMWGKPIRVVSYEL</sequence>
<dbReference type="Proteomes" id="UP000199513">
    <property type="component" value="Unassembled WGS sequence"/>
</dbReference>
<protein>
    <submittedName>
        <fullName evidence="1">Uncharacterized protein</fullName>
    </submittedName>
</protein>
<keyword evidence="2" id="KW-1185">Reference proteome</keyword>
<dbReference type="EMBL" id="FONY01000007">
    <property type="protein sequence ID" value="SFE81594.1"/>
    <property type="molecule type" value="Genomic_DNA"/>
</dbReference>
<evidence type="ECO:0000313" key="1">
    <source>
        <dbReference type="EMBL" id="SFE81594.1"/>
    </source>
</evidence>
<evidence type="ECO:0000313" key="2">
    <source>
        <dbReference type="Proteomes" id="UP000199513"/>
    </source>
</evidence>
<reference evidence="1 2" key="1">
    <citation type="submission" date="2016-10" db="EMBL/GenBank/DDBJ databases">
        <authorList>
            <person name="de Groot N.N."/>
        </authorList>
    </citation>
    <scope>NUCLEOTIDE SEQUENCE [LARGE SCALE GENOMIC DNA]</scope>
    <source>
        <strain>GEY</strain>
        <strain evidence="2">DSM 9560</strain>
    </source>
</reference>
<dbReference type="OrthoDB" id="1678364at2"/>
<accession>A0A1I2DLY0</accession>
<organism evidence="1 2">
    <name type="scientific">Thermoflexibacter ruber</name>
    <dbReference type="NCBI Taxonomy" id="1003"/>
    <lineage>
        <taxon>Bacteria</taxon>
        <taxon>Pseudomonadati</taxon>
        <taxon>Bacteroidota</taxon>
        <taxon>Cytophagia</taxon>
        <taxon>Cytophagales</taxon>
        <taxon>Thermoflexibacteraceae</taxon>
        <taxon>Thermoflexibacter</taxon>
    </lineage>
</organism>
<proteinExistence type="predicted"/>
<name>A0A1I2DLY0_9BACT</name>
<dbReference type="RefSeq" id="WP_091541474.1">
    <property type="nucleotide sequence ID" value="NZ_FONY01000007.1"/>
</dbReference>